<dbReference type="SUPFAM" id="SSF54184">
    <property type="entry name" value="Penicillin-binding protein 2x (pbp-2x), c-terminal domain"/>
    <property type="match status" value="1"/>
</dbReference>
<evidence type="ECO:0000256" key="2">
    <source>
        <dbReference type="ARBA" id="ARBA00022679"/>
    </source>
</evidence>
<evidence type="ECO:0000256" key="4">
    <source>
        <dbReference type="ARBA" id="ARBA00022777"/>
    </source>
</evidence>
<dbReference type="NCBIfam" id="NF033483">
    <property type="entry name" value="PknB_PASTA_kin"/>
    <property type="match status" value="1"/>
</dbReference>
<dbReference type="FunFam" id="1.10.510.10:FF:000021">
    <property type="entry name" value="Serine/threonine protein kinase"/>
    <property type="match status" value="1"/>
</dbReference>
<name>A0A6J6EC16_9ZZZZ</name>
<accession>A0A6J6EC16</accession>
<evidence type="ECO:0000256" key="3">
    <source>
        <dbReference type="ARBA" id="ARBA00022741"/>
    </source>
</evidence>
<evidence type="ECO:0000256" key="5">
    <source>
        <dbReference type="ARBA" id="ARBA00022840"/>
    </source>
</evidence>
<keyword evidence="4" id="KW-0418">Kinase</keyword>
<reference evidence="8" key="1">
    <citation type="submission" date="2020-05" db="EMBL/GenBank/DDBJ databases">
        <authorList>
            <person name="Chiriac C."/>
            <person name="Salcher M."/>
            <person name="Ghai R."/>
            <person name="Kavagutti S V."/>
        </authorList>
    </citation>
    <scope>NUCLEOTIDE SEQUENCE</scope>
</reference>
<dbReference type="SMART" id="SM00740">
    <property type="entry name" value="PASTA"/>
    <property type="match status" value="4"/>
</dbReference>
<feature type="domain" description="PASTA" evidence="7">
    <location>
        <begin position="513"/>
        <end position="579"/>
    </location>
</feature>
<feature type="domain" description="Protein kinase" evidence="6">
    <location>
        <begin position="13"/>
        <end position="275"/>
    </location>
</feature>
<keyword evidence="1" id="KW-0723">Serine/threonine-protein kinase</keyword>
<dbReference type="PROSITE" id="PS50011">
    <property type="entry name" value="PROTEIN_KINASE_DOM"/>
    <property type="match status" value="1"/>
</dbReference>
<dbReference type="Pfam" id="PF00069">
    <property type="entry name" value="Pkinase"/>
    <property type="match status" value="1"/>
</dbReference>
<evidence type="ECO:0000256" key="1">
    <source>
        <dbReference type="ARBA" id="ARBA00022527"/>
    </source>
</evidence>
<dbReference type="Gene3D" id="3.30.10.20">
    <property type="match status" value="4"/>
</dbReference>
<evidence type="ECO:0000259" key="7">
    <source>
        <dbReference type="PROSITE" id="PS51178"/>
    </source>
</evidence>
<dbReference type="SMART" id="SM00220">
    <property type="entry name" value="S_TKc"/>
    <property type="match status" value="1"/>
</dbReference>
<keyword evidence="5" id="KW-0067">ATP-binding</keyword>
<dbReference type="FunFam" id="3.30.200.20:FF:000035">
    <property type="entry name" value="Serine/threonine protein kinase Stk1"/>
    <property type="match status" value="1"/>
</dbReference>
<protein>
    <submittedName>
        <fullName evidence="8">Unannotated protein</fullName>
    </submittedName>
</protein>
<dbReference type="CDD" id="cd14014">
    <property type="entry name" value="STKc_PknB_like"/>
    <property type="match status" value="1"/>
</dbReference>
<dbReference type="EMBL" id="CAEZTV010000005">
    <property type="protein sequence ID" value="CAB4573396.1"/>
    <property type="molecule type" value="Genomic_DNA"/>
</dbReference>
<dbReference type="PROSITE" id="PS00108">
    <property type="entry name" value="PROTEIN_KINASE_ST"/>
    <property type="match status" value="1"/>
</dbReference>
<dbReference type="PANTHER" id="PTHR43289:SF34">
    <property type="entry name" value="SERINE_THREONINE-PROTEIN KINASE YBDM-RELATED"/>
    <property type="match status" value="1"/>
</dbReference>
<keyword evidence="3" id="KW-0547">Nucleotide-binding</keyword>
<dbReference type="PANTHER" id="PTHR43289">
    <property type="entry name" value="MITOGEN-ACTIVATED PROTEIN KINASE KINASE KINASE 20-RELATED"/>
    <property type="match status" value="1"/>
</dbReference>
<dbReference type="InterPro" id="IPR000719">
    <property type="entry name" value="Prot_kinase_dom"/>
</dbReference>
<dbReference type="AlphaFoldDB" id="A0A6J6EC16"/>
<dbReference type="SUPFAM" id="SSF56112">
    <property type="entry name" value="Protein kinase-like (PK-like)"/>
    <property type="match status" value="1"/>
</dbReference>
<dbReference type="GO" id="GO:0004674">
    <property type="term" value="F:protein serine/threonine kinase activity"/>
    <property type="evidence" value="ECO:0007669"/>
    <property type="project" value="UniProtKB-KW"/>
</dbReference>
<feature type="domain" description="PASTA" evidence="7">
    <location>
        <begin position="445"/>
        <end position="512"/>
    </location>
</feature>
<dbReference type="Gene3D" id="3.30.200.20">
    <property type="entry name" value="Phosphorylase Kinase, domain 1"/>
    <property type="match status" value="1"/>
</dbReference>
<dbReference type="InterPro" id="IPR011009">
    <property type="entry name" value="Kinase-like_dom_sf"/>
</dbReference>
<organism evidence="8">
    <name type="scientific">freshwater metagenome</name>
    <dbReference type="NCBI Taxonomy" id="449393"/>
    <lineage>
        <taxon>unclassified sequences</taxon>
        <taxon>metagenomes</taxon>
        <taxon>ecological metagenomes</taxon>
    </lineage>
</organism>
<evidence type="ECO:0000313" key="8">
    <source>
        <dbReference type="EMBL" id="CAB4573396.1"/>
    </source>
</evidence>
<dbReference type="GO" id="GO:0005524">
    <property type="term" value="F:ATP binding"/>
    <property type="evidence" value="ECO:0007669"/>
    <property type="project" value="UniProtKB-KW"/>
</dbReference>
<dbReference type="InterPro" id="IPR008271">
    <property type="entry name" value="Ser/Thr_kinase_AS"/>
</dbReference>
<evidence type="ECO:0000259" key="6">
    <source>
        <dbReference type="PROSITE" id="PS50011"/>
    </source>
</evidence>
<sequence>MADLTGELIDNRYLLQRNLASGGMASIYAALDTRLDRQVAVKIMHPHLANDEAFVSRFIKEAKATAALSHPNIVSIQDQGWNQGGVPAVFIVMELVEGSTLRDLINEQAPLSIDSFFRYLNPVVSALAAAHQIGIVHRDIKPENILIAQDGRVKVADFGLAVGAVIGQTLTAESSVVLGSVSYLSPEQVQRGVADARSDIYALGIVVFEMLTGKKPYEGQTPIQIAYKHVNERIPNLREVNSTIPQEVADLIYAATAPNPDDRPKDAQAFLSQLRGIEVKIDPKRSQMSLELDLPPVTSSVLNKANKRAKVKVVSALEGLKEKTSQIITLKNNTQQLKGEPAVVAKTRKTSRRVKRNRIIALTLLLSLIFGGYTVFNADRVTVPSLAGMSQKEAAAAVAEIGLSAEIGEELFSEDIPAGRVISSSPAGGGKIAKAGVVKLIISKGKERILIPNLIGQTPDIATQQLADLGLRVGEIFEVFSAQADKGFIAKIEPLVGAEVKPNSLVNIFVSKGNEQVALASYVGLGGEQALSELTQAGFDVSPTYKFSDTVLTGLVISQTPASAPLVDKGSQITLDISKGPEFVFIPNVISKSSNQATLDLENNGLKVIVKGKGAKVISISPKQGSKVKVGSTVTISLG</sequence>
<dbReference type="CDD" id="cd06576">
    <property type="entry name" value="PASTA_Pbp2x-like_1"/>
    <property type="match status" value="1"/>
</dbReference>
<gene>
    <name evidence="8" type="ORF">UFOPK1747_00111</name>
</gene>
<keyword evidence="2" id="KW-0808">Transferase</keyword>
<dbReference type="Gene3D" id="1.10.510.10">
    <property type="entry name" value="Transferase(Phosphotransferase) domain 1"/>
    <property type="match status" value="1"/>
</dbReference>
<dbReference type="PROSITE" id="PS51178">
    <property type="entry name" value="PASTA"/>
    <property type="match status" value="4"/>
</dbReference>
<proteinExistence type="predicted"/>
<dbReference type="Pfam" id="PF03793">
    <property type="entry name" value="PASTA"/>
    <property type="match status" value="4"/>
</dbReference>
<feature type="domain" description="PASTA" evidence="7">
    <location>
        <begin position="580"/>
        <end position="639"/>
    </location>
</feature>
<feature type="domain" description="PASTA" evidence="7">
    <location>
        <begin position="377"/>
        <end position="444"/>
    </location>
</feature>
<dbReference type="CDD" id="cd06577">
    <property type="entry name" value="PASTA_pknB"/>
    <property type="match status" value="3"/>
</dbReference>
<dbReference type="InterPro" id="IPR005543">
    <property type="entry name" value="PASTA_dom"/>
</dbReference>